<name>E9HAZ0_DAPPU</name>
<dbReference type="SUPFAM" id="SSF52540">
    <property type="entry name" value="P-loop containing nucleoside triphosphate hydrolases"/>
    <property type="match status" value="1"/>
</dbReference>
<dbReference type="HOGENOM" id="CLU_003041_26_2_1"/>
<dbReference type="PROSITE" id="PS00039">
    <property type="entry name" value="DEAD_ATP_HELICASE"/>
    <property type="match status" value="1"/>
</dbReference>
<keyword evidence="2 6" id="KW-0378">Hydrolase</keyword>
<keyword evidence="3 6" id="KW-0347">Helicase</keyword>
<feature type="region of interest" description="Disordered" evidence="8">
    <location>
        <begin position="1"/>
        <end position="27"/>
    </location>
</feature>
<organism evidence="11 12">
    <name type="scientific">Daphnia pulex</name>
    <name type="common">Water flea</name>
    <dbReference type="NCBI Taxonomy" id="6669"/>
    <lineage>
        <taxon>Eukaryota</taxon>
        <taxon>Metazoa</taxon>
        <taxon>Ecdysozoa</taxon>
        <taxon>Arthropoda</taxon>
        <taxon>Crustacea</taxon>
        <taxon>Branchiopoda</taxon>
        <taxon>Diplostraca</taxon>
        <taxon>Cladocera</taxon>
        <taxon>Anomopoda</taxon>
        <taxon>Daphniidae</taxon>
        <taxon>Daphnia</taxon>
    </lineage>
</organism>
<dbReference type="CDD" id="cd17949">
    <property type="entry name" value="DEADc_DDX31"/>
    <property type="match status" value="1"/>
</dbReference>
<dbReference type="EMBL" id="GL732613">
    <property type="protein sequence ID" value="EFX71116.1"/>
    <property type="molecule type" value="Genomic_DNA"/>
</dbReference>
<feature type="region of interest" description="Disordered" evidence="8">
    <location>
        <begin position="79"/>
        <end position="148"/>
    </location>
</feature>
<feature type="compositionally biased region" description="Polar residues" evidence="8">
    <location>
        <begin position="79"/>
        <end position="94"/>
    </location>
</feature>
<dbReference type="FunCoup" id="E9HAZ0">
    <property type="interactions" value="1919"/>
</dbReference>
<comment type="similarity">
    <text evidence="6">Belongs to the DEAD box helicase family.</text>
</comment>
<feature type="domain" description="Helicase C-terminal" evidence="10">
    <location>
        <begin position="420"/>
        <end position="589"/>
    </location>
</feature>
<dbReference type="PROSITE" id="PS51194">
    <property type="entry name" value="HELICASE_CTER"/>
    <property type="match status" value="1"/>
</dbReference>
<dbReference type="Pfam" id="PF00270">
    <property type="entry name" value="DEAD"/>
    <property type="match status" value="1"/>
</dbReference>
<dbReference type="Pfam" id="PF13959">
    <property type="entry name" value="CTE_SPB4"/>
    <property type="match status" value="1"/>
</dbReference>
<dbReference type="GO" id="GO:0003723">
    <property type="term" value="F:RNA binding"/>
    <property type="evidence" value="ECO:0007669"/>
    <property type="project" value="UniProtKB-UniRule"/>
</dbReference>
<keyword evidence="5 7" id="KW-0694">RNA-binding</keyword>
<gene>
    <name evidence="11" type="ORF">DAPPUDRAFT_309224</name>
</gene>
<dbReference type="Pfam" id="PF00271">
    <property type="entry name" value="Helicase_C"/>
    <property type="match status" value="1"/>
</dbReference>
<dbReference type="InterPro" id="IPR014001">
    <property type="entry name" value="Helicase_ATP-bd"/>
</dbReference>
<reference evidence="11 12" key="1">
    <citation type="journal article" date="2011" name="Science">
        <title>The ecoresponsive genome of Daphnia pulex.</title>
        <authorList>
            <person name="Colbourne J.K."/>
            <person name="Pfrender M.E."/>
            <person name="Gilbert D."/>
            <person name="Thomas W.K."/>
            <person name="Tucker A."/>
            <person name="Oakley T.H."/>
            <person name="Tokishita S."/>
            <person name="Aerts A."/>
            <person name="Arnold G.J."/>
            <person name="Basu M.K."/>
            <person name="Bauer D.J."/>
            <person name="Caceres C.E."/>
            <person name="Carmel L."/>
            <person name="Casola C."/>
            <person name="Choi J.H."/>
            <person name="Detter J.C."/>
            <person name="Dong Q."/>
            <person name="Dusheyko S."/>
            <person name="Eads B.D."/>
            <person name="Frohlich T."/>
            <person name="Geiler-Samerotte K.A."/>
            <person name="Gerlach D."/>
            <person name="Hatcher P."/>
            <person name="Jogdeo S."/>
            <person name="Krijgsveld J."/>
            <person name="Kriventseva E.V."/>
            <person name="Kultz D."/>
            <person name="Laforsch C."/>
            <person name="Lindquist E."/>
            <person name="Lopez J."/>
            <person name="Manak J.R."/>
            <person name="Muller J."/>
            <person name="Pangilinan J."/>
            <person name="Patwardhan R.P."/>
            <person name="Pitluck S."/>
            <person name="Pritham E.J."/>
            <person name="Rechtsteiner A."/>
            <person name="Rho M."/>
            <person name="Rogozin I.B."/>
            <person name="Sakarya O."/>
            <person name="Salamov A."/>
            <person name="Schaack S."/>
            <person name="Shapiro H."/>
            <person name="Shiga Y."/>
            <person name="Skalitzky C."/>
            <person name="Smith Z."/>
            <person name="Souvorov A."/>
            <person name="Sung W."/>
            <person name="Tang Z."/>
            <person name="Tsuchiya D."/>
            <person name="Tu H."/>
            <person name="Vos H."/>
            <person name="Wang M."/>
            <person name="Wolf Y.I."/>
            <person name="Yamagata H."/>
            <person name="Yamada T."/>
            <person name="Ye Y."/>
            <person name="Shaw J.R."/>
            <person name="Andrews J."/>
            <person name="Crease T.J."/>
            <person name="Tang H."/>
            <person name="Lucas S.M."/>
            <person name="Robertson H.M."/>
            <person name="Bork P."/>
            <person name="Koonin E.V."/>
            <person name="Zdobnov E.M."/>
            <person name="Grigoriev I.V."/>
            <person name="Lynch M."/>
            <person name="Boore J.L."/>
        </authorList>
    </citation>
    <scope>NUCLEOTIDE SEQUENCE [LARGE SCALE GENOMIC DNA]</scope>
</reference>
<dbReference type="STRING" id="6669.E9HAZ0"/>
<comment type="function">
    <text evidence="7">RNA helicase.</text>
</comment>
<evidence type="ECO:0000259" key="10">
    <source>
        <dbReference type="PROSITE" id="PS51194"/>
    </source>
</evidence>
<keyword evidence="1 6" id="KW-0547">Nucleotide-binding</keyword>
<keyword evidence="12" id="KW-1185">Reference proteome</keyword>
<feature type="compositionally biased region" description="Polar residues" evidence="8">
    <location>
        <begin position="133"/>
        <end position="148"/>
    </location>
</feature>
<protein>
    <recommendedName>
        <fullName evidence="7">ATP-dependent RNA helicase</fullName>
        <ecNumber evidence="7">3.6.4.13</ecNumber>
    </recommendedName>
</protein>
<dbReference type="InterPro" id="IPR027417">
    <property type="entry name" value="P-loop_NTPase"/>
</dbReference>
<dbReference type="GO" id="GO:0016887">
    <property type="term" value="F:ATP hydrolysis activity"/>
    <property type="evidence" value="ECO:0007669"/>
    <property type="project" value="RHEA"/>
</dbReference>
<dbReference type="Proteomes" id="UP000000305">
    <property type="component" value="Unassembled WGS sequence"/>
</dbReference>
<dbReference type="GO" id="GO:0042254">
    <property type="term" value="P:ribosome biogenesis"/>
    <property type="evidence" value="ECO:0000318"/>
    <property type="project" value="GO_Central"/>
</dbReference>
<dbReference type="InterPro" id="IPR025313">
    <property type="entry name" value="SPB4-like_CTE"/>
</dbReference>
<evidence type="ECO:0000256" key="2">
    <source>
        <dbReference type="ARBA" id="ARBA00022801"/>
    </source>
</evidence>
<dbReference type="InterPro" id="IPR011545">
    <property type="entry name" value="DEAD/DEAH_box_helicase_dom"/>
</dbReference>
<dbReference type="GO" id="GO:0005634">
    <property type="term" value="C:nucleus"/>
    <property type="evidence" value="ECO:0000318"/>
    <property type="project" value="GO_Central"/>
</dbReference>
<feature type="domain" description="Helicase ATP-binding" evidence="9">
    <location>
        <begin position="218"/>
        <end position="402"/>
    </location>
</feature>
<evidence type="ECO:0000313" key="11">
    <source>
        <dbReference type="EMBL" id="EFX71116.1"/>
    </source>
</evidence>
<feature type="compositionally biased region" description="Basic residues" evidence="8">
    <location>
        <begin position="121"/>
        <end position="132"/>
    </location>
</feature>
<evidence type="ECO:0000313" key="12">
    <source>
        <dbReference type="Proteomes" id="UP000000305"/>
    </source>
</evidence>
<dbReference type="AlphaFoldDB" id="E9HAZ0"/>
<feature type="compositionally biased region" description="Basic and acidic residues" evidence="8">
    <location>
        <begin position="95"/>
        <end position="110"/>
    </location>
</feature>
<dbReference type="PANTHER" id="PTHR24031">
    <property type="entry name" value="RNA HELICASE"/>
    <property type="match status" value="1"/>
</dbReference>
<evidence type="ECO:0000256" key="6">
    <source>
        <dbReference type="RuleBase" id="RU000492"/>
    </source>
</evidence>
<dbReference type="OMA" id="QYDPPQQ"/>
<dbReference type="GO" id="GO:0003724">
    <property type="term" value="F:RNA helicase activity"/>
    <property type="evidence" value="ECO:0007669"/>
    <property type="project" value="UniProtKB-EC"/>
</dbReference>
<dbReference type="GO" id="GO:0005524">
    <property type="term" value="F:ATP binding"/>
    <property type="evidence" value="ECO:0007669"/>
    <property type="project" value="UniProtKB-UniRule"/>
</dbReference>
<evidence type="ECO:0000256" key="1">
    <source>
        <dbReference type="ARBA" id="ARBA00022741"/>
    </source>
</evidence>
<dbReference type="SMART" id="SM01178">
    <property type="entry name" value="DUF4217"/>
    <property type="match status" value="1"/>
</dbReference>
<evidence type="ECO:0000256" key="3">
    <source>
        <dbReference type="ARBA" id="ARBA00022806"/>
    </source>
</evidence>
<dbReference type="SMART" id="SM00490">
    <property type="entry name" value="HELICc"/>
    <property type="match status" value="1"/>
</dbReference>
<dbReference type="InterPro" id="IPR000629">
    <property type="entry name" value="RNA-helicase_DEAD-box_CS"/>
</dbReference>
<comment type="catalytic activity">
    <reaction evidence="7">
        <text>ATP + H2O = ADP + phosphate + H(+)</text>
        <dbReference type="Rhea" id="RHEA:13065"/>
        <dbReference type="ChEBI" id="CHEBI:15377"/>
        <dbReference type="ChEBI" id="CHEBI:15378"/>
        <dbReference type="ChEBI" id="CHEBI:30616"/>
        <dbReference type="ChEBI" id="CHEBI:43474"/>
        <dbReference type="ChEBI" id="CHEBI:456216"/>
        <dbReference type="EC" id="3.6.4.13"/>
    </reaction>
</comment>
<dbReference type="SMART" id="SM00487">
    <property type="entry name" value="DEXDc"/>
    <property type="match status" value="1"/>
</dbReference>
<dbReference type="PhylomeDB" id="E9HAZ0"/>
<dbReference type="Gene3D" id="3.40.50.300">
    <property type="entry name" value="P-loop containing nucleotide triphosphate hydrolases"/>
    <property type="match status" value="2"/>
</dbReference>
<accession>E9HAZ0</accession>
<dbReference type="eggNOG" id="KOG0348">
    <property type="taxonomic scope" value="Eukaryota"/>
</dbReference>
<evidence type="ECO:0000256" key="7">
    <source>
        <dbReference type="RuleBase" id="RU365068"/>
    </source>
</evidence>
<dbReference type="InParanoid" id="E9HAZ0"/>
<dbReference type="PROSITE" id="PS51192">
    <property type="entry name" value="HELICASE_ATP_BIND_1"/>
    <property type="match status" value="1"/>
</dbReference>
<dbReference type="InterPro" id="IPR001650">
    <property type="entry name" value="Helicase_C-like"/>
</dbReference>
<comment type="domain">
    <text evidence="7">The Q motif is unique to and characteristic of the DEAD box family of RNA helicases and controls ATP binding and hydrolysis.</text>
</comment>
<evidence type="ECO:0000259" key="9">
    <source>
        <dbReference type="PROSITE" id="PS51192"/>
    </source>
</evidence>
<proteinExistence type="inferred from homology"/>
<dbReference type="EC" id="3.6.4.13" evidence="7"/>
<keyword evidence="4 6" id="KW-0067">ATP-binding</keyword>
<dbReference type="CDD" id="cd18787">
    <property type="entry name" value="SF2_C_DEAD"/>
    <property type="match status" value="1"/>
</dbReference>
<sequence>MDNGFTLNLTDSSKPTQNVPKAKPISQQEYVKDKLPLVSFASKPRQTVKSDGVKKPAFLVVRKKASLLQKKTLSEVKNFSSTNPQSISKAADQQSSHKTEPQKTTPDDAGKFGAESNFKAVKPKKATKKSSSNRKSNWAVSDQSKSSTAGYNNTGIISSLFFKNPEIPEVTKDHVEATEENVFSSQSFSALKIHKYLITTLEKDLNLKQMTEAQSRTIPILLDKKDALVKSQTGSGKTLAYAIPIVESITPKIDRTSGVFALVIVPTRELVLQTYTWFTKILKAFTWVVPGYLIGGEKKKSEKARIRKGMNILISTPGRLLDHLSSTRNLNLGRLHWLVMDEADRLLDMGYEKDVARILSIVQEHFVKEGCIGRRQNVMVSATLSKGVEKLAGLTLTDPEYIKLSEDDSENQDQLVTPTNLKQWYIIVPPKLRLATLAAFILWKCTISTEKKVLIFMTTQDSVDYHAELFNRVLAKREDRTSISFYKLHGSMPQKDRTAIFKEFRDTDSGVLLCTDVAARGLDLSAIDWIVQYNPPVTAEEYVHRVGRTARVGKCGQAIIFLAPPETDFVHRLANRGISVVEKNPDAILKTLTNSWSKTTQTMEQAATSIQLCFEECVIESYNVYEMATKGYVSFVRSYAALPKDVRDVFNFQSLHLGHYAKSFALRDPPAQINTNGRMGQRNDRIQPFNTARQRNPALLKRAAAQALGSEGTQHQPNFYERQAMLSEYSSGLDPAPAKKMKVRPTSAAALEMRNPC</sequence>
<evidence type="ECO:0000256" key="8">
    <source>
        <dbReference type="SAM" id="MobiDB-lite"/>
    </source>
</evidence>
<dbReference type="KEGG" id="dpx:DAPPUDRAFT_309224"/>
<evidence type="ECO:0000256" key="4">
    <source>
        <dbReference type="ARBA" id="ARBA00022840"/>
    </source>
</evidence>
<dbReference type="OrthoDB" id="422663at2759"/>
<evidence type="ECO:0000256" key="5">
    <source>
        <dbReference type="ARBA" id="ARBA00022884"/>
    </source>
</evidence>